<evidence type="ECO:0000256" key="1">
    <source>
        <dbReference type="SAM" id="MobiDB-lite"/>
    </source>
</evidence>
<comment type="caution">
    <text evidence="2">The sequence shown here is derived from an EMBL/GenBank/DDBJ whole genome shotgun (WGS) entry which is preliminary data.</text>
</comment>
<dbReference type="Proteomes" id="UP000271339">
    <property type="component" value="Unassembled WGS sequence"/>
</dbReference>
<protein>
    <recommendedName>
        <fullName evidence="4">Lipoprotein</fullName>
    </recommendedName>
</protein>
<gene>
    <name evidence="2" type="ORF">BXY75_2164</name>
</gene>
<dbReference type="OrthoDB" id="1440611at2"/>
<dbReference type="PROSITE" id="PS51257">
    <property type="entry name" value="PROKAR_LIPOPROTEIN"/>
    <property type="match status" value="1"/>
</dbReference>
<evidence type="ECO:0008006" key="4">
    <source>
        <dbReference type="Google" id="ProtNLM"/>
    </source>
</evidence>
<proteinExistence type="predicted"/>
<sequence>MKHLIFAISILTLVGCKDGKNQENAKKTDAIEQTTDATEDRHHDHASNLYDNSWTVDIEMNKGAKWKANIETTVGVEKMQALLKTQTTTSLEEYHQLANKLNEDKNSLIQNCTMKGPSHDNLHIWLMPLIDKIGALSEAKTVEEASKLKHSIEENINAYSDYFE</sequence>
<dbReference type="EMBL" id="REFC01000013">
    <property type="protein sequence ID" value="RMA58786.1"/>
    <property type="molecule type" value="Genomic_DNA"/>
</dbReference>
<reference evidence="2 3" key="1">
    <citation type="submission" date="2018-10" db="EMBL/GenBank/DDBJ databases">
        <title>Genomic Encyclopedia of Archaeal and Bacterial Type Strains, Phase II (KMG-II): from individual species to whole genera.</title>
        <authorList>
            <person name="Goeker M."/>
        </authorList>
    </citation>
    <scope>NUCLEOTIDE SEQUENCE [LARGE SCALE GENOMIC DNA]</scope>
    <source>
        <strain evidence="2 3">DSM 23424</strain>
    </source>
</reference>
<evidence type="ECO:0000313" key="2">
    <source>
        <dbReference type="EMBL" id="RMA58786.1"/>
    </source>
</evidence>
<keyword evidence="3" id="KW-1185">Reference proteome</keyword>
<dbReference type="AlphaFoldDB" id="A0A3L9YDL5"/>
<evidence type="ECO:0000313" key="3">
    <source>
        <dbReference type="Proteomes" id="UP000271339"/>
    </source>
</evidence>
<dbReference type="RefSeq" id="WP_121907725.1">
    <property type="nucleotide sequence ID" value="NZ_REFC01000013.1"/>
</dbReference>
<name>A0A3L9YDL5_9FLAO</name>
<feature type="region of interest" description="Disordered" evidence="1">
    <location>
        <begin position="24"/>
        <end position="44"/>
    </location>
</feature>
<accession>A0A3L9YDL5</accession>
<organism evidence="2 3">
    <name type="scientific">Ulvibacter antarcticus</name>
    <dbReference type="NCBI Taxonomy" id="442714"/>
    <lineage>
        <taxon>Bacteria</taxon>
        <taxon>Pseudomonadati</taxon>
        <taxon>Bacteroidota</taxon>
        <taxon>Flavobacteriia</taxon>
        <taxon>Flavobacteriales</taxon>
        <taxon>Flavobacteriaceae</taxon>
        <taxon>Ulvibacter</taxon>
    </lineage>
</organism>